<keyword evidence="3" id="KW-1185">Reference proteome</keyword>
<reference evidence="2 3" key="1">
    <citation type="submission" date="2018-11" db="EMBL/GenBank/DDBJ databases">
        <authorList>
            <person name="Criscuolo A."/>
        </authorList>
    </citation>
    <scope>NUCLEOTIDE SEQUENCE [LARGE SCALE GENOMIC DNA]</scope>
    <source>
        <strain evidence="2">ACIP111625</strain>
    </source>
</reference>
<accession>A0A3P5XPW0</accession>
<evidence type="ECO:0000313" key="2">
    <source>
        <dbReference type="EMBL" id="VDC30819.1"/>
    </source>
</evidence>
<evidence type="ECO:0000256" key="1">
    <source>
        <dbReference type="SAM" id="Phobius"/>
    </source>
</evidence>
<dbReference type="AlphaFoldDB" id="A0A3P5XPW0"/>
<gene>
    <name evidence="2" type="ORF">XINFAN_02718</name>
</gene>
<keyword evidence="1" id="KW-0472">Membrane</keyword>
<sequence length="100" mass="10860">MPRLVRLYIWSVAIGFAMSGGFTALLMWLNVAGIGGLVLGSNVGWIAVAMLFVFFGILFSGVQFAIRIMMMAESGDGPRGGLRQHLHPLRLRAAAAARRR</sequence>
<evidence type="ECO:0000313" key="3">
    <source>
        <dbReference type="Proteomes" id="UP000277498"/>
    </source>
</evidence>
<dbReference type="EMBL" id="UXAW01000081">
    <property type="protein sequence ID" value="VDC30819.1"/>
    <property type="molecule type" value="Genomic_DNA"/>
</dbReference>
<proteinExistence type="predicted"/>
<dbReference type="RefSeq" id="WP_124087443.1">
    <property type="nucleotide sequence ID" value="NZ_UXAW01000081.1"/>
</dbReference>
<dbReference type="Proteomes" id="UP000277498">
    <property type="component" value="Unassembled WGS sequence"/>
</dbReference>
<protein>
    <submittedName>
        <fullName evidence="2">Uncharacterized protein</fullName>
    </submittedName>
</protein>
<dbReference type="OrthoDB" id="8115457at2"/>
<feature type="transmembrane region" description="Helical" evidence="1">
    <location>
        <begin position="7"/>
        <end position="31"/>
    </location>
</feature>
<organism evidence="2 3">
    <name type="scientific">Pseudogemmobacter humi</name>
    <dbReference type="NCBI Taxonomy" id="2483812"/>
    <lineage>
        <taxon>Bacteria</taxon>
        <taxon>Pseudomonadati</taxon>
        <taxon>Pseudomonadota</taxon>
        <taxon>Alphaproteobacteria</taxon>
        <taxon>Rhodobacterales</taxon>
        <taxon>Paracoccaceae</taxon>
        <taxon>Pseudogemmobacter</taxon>
    </lineage>
</organism>
<keyword evidence="1" id="KW-0812">Transmembrane</keyword>
<name>A0A3P5XPW0_9RHOB</name>
<feature type="transmembrane region" description="Helical" evidence="1">
    <location>
        <begin position="43"/>
        <end position="66"/>
    </location>
</feature>
<keyword evidence="1" id="KW-1133">Transmembrane helix</keyword>